<dbReference type="InterPro" id="IPR033985">
    <property type="entry name" value="SusD-like_N"/>
</dbReference>
<evidence type="ECO:0000256" key="1">
    <source>
        <dbReference type="ARBA" id="ARBA00004442"/>
    </source>
</evidence>
<accession>A0ABU3L647</accession>
<sequence length="506" mass="55905">MKTRKISNVMVWFAALALLSCSDLEIEPTDSSFSSLSGGFTGVDPEASLGNLYNDVRGQIESEANLYTLQEVSSDEMLVPTRGTDWGDNGVFRTLHSHTWSPTHQTIKTVWNQQNQNIYNATAIIDDRSGASPQQIAEAKFIRAFSMFWMLDLYGQVPFRTPDEGPEVNPSVFTRTEALEFAIKDLNEAMPDLPAPSDFASLNGATKASARFLLAKLYLGKHIYTGSGTADSADMAKVISLVDELEADGFSLQEGYFELFTDQEDTETIWFTTSSVGNLIWNTLHYNQTVPDQSGGWNGFSTLAEFYDSFEGDPSINVPGSGQEERRGFVPTDGTNFGIGNGLLIGQQYDGNGNPYSDRTGNPLVFTKELPGLLGNNERTGVRVIKYNPANGAFANHKIVFRFSDAHLMKAEAMLRSGQDPTAMVNDLRVLRDASPLGTVTEADLLAERGRELYAEFWRRSDLIRFGQFTAPWEFKEVTGDDTKNLFPIPATALISNPNLTQNEGY</sequence>
<dbReference type="InterPro" id="IPR012944">
    <property type="entry name" value="SusD_RagB_dom"/>
</dbReference>
<dbReference type="Pfam" id="PF14322">
    <property type="entry name" value="SusD-like_3"/>
    <property type="match status" value="1"/>
</dbReference>
<dbReference type="Proteomes" id="UP001250656">
    <property type="component" value="Unassembled WGS sequence"/>
</dbReference>
<dbReference type="Pfam" id="PF07980">
    <property type="entry name" value="SusD_RagB"/>
    <property type="match status" value="1"/>
</dbReference>
<dbReference type="Gene3D" id="1.25.40.390">
    <property type="match status" value="1"/>
</dbReference>
<protein>
    <submittedName>
        <fullName evidence="8">RagB/SusD family nutrient uptake outer membrane protein</fullName>
    </submittedName>
</protein>
<keyword evidence="5" id="KW-0998">Cell outer membrane</keyword>
<evidence type="ECO:0000256" key="5">
    <source>
        <dbReference type="ARBA" id="ARBA00023237"/>
    </source>
</evidence>
<proteinExistence type="inferred from homology"/>
<evidence type="ECO:0000313" key="9">
    <source>
        <dbReference type="Proteomes" id="UP001250656"/>
    </source>
</evidence>
<comment type="similarity">
    <text evidence="2">Belongs to the SusD family.</text>
</comment>
<dbReference type="InterPro" id="IPR011990">
    <property type="entry name" value="TPR-like_helical_dom_sf"/>
</dbReference>
<evidence type="ECO:0000259" key="6">
    <source>
        <dbReference type="Pfam" id="PF07980"/>
    </source>
</evidence>
<keyword evidence="9" id="KW-1185">Reference proteome</keyword>
<feature type="domain" description="RagB/SusD" evidence="6">
    <location>
        <begin position="267"/>
        <end position="506"/>
    </location>
</feature>
<dbReference type="PROSITE" id="PS51257">
    <property type="entry name" value="PROKAR_LIPOPROTEIN"/>
    <property type="match status" value="1"/>
</dbReference>
<evidence type="ECO:0000256" key="3">
    <source>
        <dbReference type="ARBA" id="ARBA00022729"/>
    </source>
</evidence>
<reference evidence="8 9" key="1">
    <citation type="submission" date="2023-09" db="EMBL/GenBank/DDBJ databases">
        <title>Novel taxa isolated from Blanes Bay.</title>
        <authorList>
            <person name="Rey-Velasco X."/>
            <person name="Lucena T."/>
        </authorList>
    </citation>
    <scope>NUCLEOTIDE SEQUENCE [LARGE SCALE GENOMIC DNA]</scope>
    <source>
        <strain evidence="8 9">S334</strain>
    </source>
</reference>
<dbReference type="EMBL" id="JAVTTP010000001">
    <property type="protein sequence ID" value="MDT7829204.1"/>
    <property type="molecule type" value="Genomic_DNA"/>
</dbReference>
<gene>
    <name evidence="8" type="ORF">RQM65_11050</name>
</gene>
<evidence type="ECO:0000256" key="4">
    <source>
        <dbReference type="ARBA" id="ARBA00023136"/>
    </source>
</evidence>
<dbReference type="SUPFAM" id="SSF48452">
    <property type="entry name" value="TPR-like"/>
    <property type="match status" value="1"/>
</dbReference>
<keyword evidence="3" id="KW-0732">Signal</keyword>
<dbReference type="RefSeq" id="WP_314014982.1">
    <property type="nucleotide sequence ID" value="NZ_JAVTTP010000001.1"/>
</dbReference>
<keyword evidence="4" id="KW-0472">Membrane</keyword>
<comment type="subcellular location">
    <subcellularLocation>
        <location evidence="1">Cell outer membrane</location>
    </subcellularLocation>
</comment>
<evidence type="ECO:0000259" key="7">
    <source>
        <dbReference type="Pfam" id="PF14322"/>
    </source>
</evidence>
<evidence type="ECO:0000313" key="8">
    <source>
        <dbReference type="EMBL" id="MDT7829204.1"/>
    </source>
</evidence>
<feature type="domain" description="SusD-like N-terminal" evidence="7">
    <location>
        <begin position="86"/>
        <end position="219"/>
    </location>
</feature>
<organism evidence="8 9">
    <name type="scientific">Pricia mediterranea</name>
    <dbReference type="NCBI Taxonomy" id="3076079"/>
    <lineage>
        <taxon>Bacteria</taxon>
        <taxon>Pseudomonadati</taxon>
        <taxon>Bacteroidota</taxon>
        <taxon>Flavobacteriia</taxon>
        <taxon>Flavobacteriales</taxon>
        <taxon>Flavobacteriaceae</taxon>
        <taxon>Pricia</taxon>
    </lineage>
</organism>
<comment type="caution">
    <text evidence="8">The sequence shown here is derived from an EMBL/GenBank/DDBJ whole genome shotgun (WGS) entry which is preliminary data.</text>
</comment>
<evidence type="ECO:0000256" key="2">
    <source>
        <dbReference type="ARBA" id="ARBA00006275"/>
    </source>
</evidence>
<name>A0ABU3L647_9FLAO</name>